<dbReference type="EMBL" id="MU865931">
    <property type="protein sequence ID" value="KAK4450821.1"/>
    <property type="molecule type" value="Genomic_DNA"/>
</dbReference>
<sequence>MANDEWLFQPAMGAFAQKVVRKNGDPTAWRTAESRLMVPNATLGLLSFGTATIPSVPLAVDFCELTRGRAFSAPPRLHRHMLLCCVHPRIARGNQQARGEQQATHPPPFTAMFPLSSSIKSTPTPRPVLSTPSPDKLTLSSFRSVAASPHLGEILALPRTPYGTAPLALPAVDEAKTIARGVALAWHWHALVRNRENSRPDQLRTRAWAAHLSTCASPTRLRVLPGSRSCGSKKRTNPEEKISSG</sequence>
<gene>
    <name evidence="2" type="ORF">QBC34DRAFT_66230</name>
</gene>
<dbReference type="Proteomes" id="UP001321760">
    <property type="component" value="Unassembled WGS sequence"/>
</dbReference>
<reference evidence="2" key="2">
    <citation type="submission" date="2023-05" db="EMBL/GenBank/DDBJ databases">
        <authorList>
            <consortium name="Lawrence Berkeley National Laboratory"/>
            <person name="Steindorff A."/>
            <person name="Hensen N."/>
            <person name="Bonometti L."/>
            <person name="Westerberg I."/>
            <person name="Brannstrom I.O."/>
            <person name="Guillou S."/>
            <person name="Cros-Aarteil S."/>
            <person name="Calhoun S."/>
            <person name="Haridas S."/>
            <person name="Kuo A."/>
            <person name="Mondo S."/>
            <person name="Pangilinan J."/>
            <person name="Riley R."/>
            <person name="Labutti K."/>
            <person name="Andreopoulos B."/>
            <person name="Lipzen A."/>
            <person name="Chen C."/>
            <person name="Yanf M."/>
            <person name="Daum C."/>
            <person name="Ng V."/>
            <person name="Clum A."/>
            <person name="Ohm R."/>
            <person name="Martin F."/>
            <person name="Silar P."/>
            <person name="Natvig D."/>
            <person name="Lalanne C."/>
            <person name="Gautier V."/>
            <person name="Ament-Velasquez S.L."/>
            <person name="Kruys A."/>
            <person name="Hutchinson M.I."/>
            <person name="Powell A.J."/>
            <person name="Barry K."/>
            <person name="Miller A.N."/>
            <person name="Grigoriev I.V."/>
            <person name="Debuchy R."/>
            <person name="Gladieux P."/>
            <person name="Thoren M.H."/>
            <person name="Johannesson H."/>
        </authorList>
    </citation>
    <scope>NUCLEOTIDE SEQUENCE</scope>
    <source>
        <strain evidence="2">PSN243</strain>
    </source>
</reference>
<keyword evidence="3" id="KW-1185">Reference proteome</keyword>
<organism evidence="2 3">
    <name type="scientific">Podospora aff. communis PSN243</name>
    <dbReference type="NCBI Taxonomy" id="3040156"/>
    <lineage>
        <taxon>Eukaryota</taxon>
        <taxon>Fungi</taxon>
        <taxon>Dikarya</taxon>
        <taxon>Ascomycota</taxon>
        <taxon>Pezizomycotina</taxon>
        <taxon>Sordariomycetes</taxon>
        <taxon>Sordariomycetidae</taxon>
        <taxon>Sordariales</taxon>
        <taxon>Podosporaceae</taxon>
        <taxon>Podospora</taxon>
    </lineage>
</organism>
<dbReference type="AlphaFoldDB" id="A0AAV9GR49"/>
<feature type="region of interest" description="Disordered" evidence="1">
    <location>
        <begin position="223"/>
        <end position="245"/>
    </location>
</feature>
<reference evidence="2" key="1">
    <citation type="journal article" date="2023" name="Mol. Phylogenet. Evol.">
        <title>Genome-scale phylogeny and comparative genomics of the fungal order Sordariales.</title>
        <authorList>
            <person name="Hensen N."/>
            <person name="Bonometti L."/>
            <person name="Westerberg I."/>
            <person name="Brannstrom I.O."/>
            <person name="Guillou S."/>
            <person name="Cros-Aarteil S."/>
            <person name="Calhoun S."/>
            <person name="Haridas S."/>
            <person name="Kuo A."/>
            <person name="Mondo S."/>
            <person name="Pangilinan J."/>
            <person name="Riley R."/>
            <person name="LaButti K."/>
            <person name="Andreopoulos B."/>
            <person name="Lipzen A."/>
            <person name="Chen C."/>
            <person name="Yan M."/>
            <person name="Daum C."/>
            <person name="Ng V."/>
            <person name="Clum A."/>
            <person name="Steindorff A."/>
            <person name="Ohm R.A."/>
            <person name="Martin F."/>
            <person name="Silar P."/>
            <person name="Natvig D.O."/>
            <person name="Lalanne C."/>
            <person name="Gautier V."/>
            <person name="Ament-Velasquez S.L."/>
            <person name="Kruys A."/>
            <person name="Hutchinson M.I."/>
            <person name="Powell A.J."/>
            <person name="Barry K."/>
            <person name="Miller A.N."/>
            <person name="Grigoriev I.V."/>
            <person name="Debuchy R."/>
            <person name="Gladieux P."/>
            <person name="Hiltunen Thoren M."/>
            <person name="Johannesson H."/>
        </authorList>
    </citation>
    <scope>NUCLEOTIDE SEQUENCE</scope>
    <source>
        <strain evidence="2">PSN243</strain>
    </source>
</reference>
<evidence type="ECO:0000313" key="2">
    <source>
        <dbReference type="EMBL" id="KAK4450821.1"/>
    </source>
</evidence>
<proteinExistence type="predicted"/>
<protein>
    <submittedName>
        <fullName evidence="2">Uncharacterized protein</fullName>
    </submittedName>
</protein>
<name>A0AAV9GR49_9PEZI</name>
<accession>A0AAV9GR49</accession>
<evidence type="ECO:0000256" key="1">
    <source>
        <dbReference type="SAM" id="MobiDB-lite"/>
    </source>
</evidence>
<evidence type="ECO:0000313" key="3">
    <source>
        <dbReference type="Proteomes" id="UP001321760"/>
    </source>
</evidence>
<comment type="caution">
    <text evidence="2">The sequence shown here is derived from an EMBL/GenBank/DDBJ whole genome shotgun (WGS) entry which is preliminary data.</text>
</comment>
<feature type="compositionally biased region" description="Basic and acidic residues" evidence="1">
    <location>
        <begin position="236"/>
        <end position="245"/>
    </location>
</feature>